<dbReference type="GO" id="GO:0016787">
    <property type="term" value="F:hydrolase activity"/>
    <property type="evidence" value="ECO:0007669"/>
    <property type="project" value="InterPro"/>
</dbReference>
<evidence type="ECO:0000313" key="2">
    <source>
        <dbReference type="EMBL" id="ACO66992.1"/>
    </source>
</evidence>
<dbReference type="Proteomes" id="UP000002009">
    <property type="component" value="Chromosome 13"/>
</dbReference>
<keyword evidence="3" id="KW-1185">Reference proteome</keyword>
<protein>
    <recommendedName>
        <fullName evidence="1">Calcineurin-like phosphoesterase domain-containing protein</fullName>
    </recommendedName>
</protein>
<dbReference type="PANTHER" id="PTHR46546">
    <property type="entry name" value="SHEWANELLA-LIKE PROTEIN PHOSPHATASE 1"/>
    <property type="match status" value="1"/>
</dbReference>
<dbReference type="STRING" id="296587.C1EGB2"/>
<dbReference type="KEGG" id="mis:MICPUN_69434"/>
<feature type="non-terminal residue" evidence="2">
    <location>
        <position position="1"/>
    </location>
</feature>
<gene>
    <name evidence="2" type="ORF">MICPUN_69434</name>
</gene>
<reference evidence="2 3" key="1">
    <citation type="journal article" date="2009" name="Science">
        <title>Green evolution and dynamic adaptations revealed by genomes of the marine picoeukaryotes Micromonas.</title>
        <authorList>
            <person name="Worden A.Z."/>
            <person name="Lee J.H."/>
            <person name="Mock T."/>
            <person name="Rouze P."/>
            <person name="Simmons M.P."/>
            <person name="Aerts A.L."/>
            <person name="Allen A.E."/>
            <person name="Cuvelier M.L."/>
            <person name="Derelle E."/>
            <person name="Everett M.V."/>
            <person name="Foulon E."/>
            <person name="Grimwood J."/>
            <person name="Gundlach H."/>
            <person name="Henrissat B."/>
            <person name="Napoli C."/>
            <person name="McDonald S.M."/>
            <person name="Parker M.S."/>
            <person name="Rombauts S."/>
            <person name="Salamov A."/>
            <person name="Von Dassow P."/>
            <person name="Badger J.H."/>
            <person name="Coutinho P.M."/>
            <person name="Demir E."/>
            <person name="Dubchak I."/>
            <person name="Gentemann C."/>
            <person name="Eikrem W."/>
            <person name="Gready J.E."/>
            <person name="John U."/>
            <person name="Lanier W."/>
            <person name="Lindquist E.A."/>
            <person name="Lucas S."/>
            <person name="Mayer K.F."/>
            <person name="Moreau H."/>
            <person name="Not F."/>
            <person name="Otillar R."/>
            <person name="Panaud O."/>
            <person name="Pangilinan J."/>
            <person name="Paulsen I."/>
            <person name="Piegu B."/>
            <person name="Poliakov A."/>
            <person name="Robbens S."/>
            <person name="Schmutz J."/>
            <person name="Toulza E."/>
            <person name="Wyss T."/>
            <person name="Zelensky A."/>
            <person name="Zhou K."/>
            <person name="Armbrust E.V."/>
            <person name="Bhattacharya D."/>
            <person name="Goodenough U.W."/>
            <person name="Van de Peer Y."/>
            <person name="Grigoriev I.V."/>
        </authorList>
    </citation>
    <scope>NUCLEOTIDE SEQUENCE [LARGE SCALE GENOMIC DNA]</scope>
    <source>
        <strain evidence="3">RCC299 / NOUM17</strain>
    </source>
</reference>
<dbReference type="Pfam" id="PF00149">
    <property type="entry name" value="Metallophos"/>
    <property type="match status" value="1"/>
</dbReference>
<dbReference type="OrthoDB" id="5976022at2759"/>
<dbReference type="InterPro" id="IPR004843">
    <property type="entry name" value="Calcineurin-like_PHP"/>
</dbReference>
<dbReference type="InterPro" id="IPR029052">
    <property type="entry name" value="Metallo-depent_PP-like"/>
</dbReference>
<accession>C1EGB2</accession>
<evidence type="ECO:0000259" key="1">
    <source>
        <dbReference type="Pfam" id="PF00149"/>
    </source>
</evidence>
<dbReference type="RefSeq" id="XP_002505734.1">
    <property type="nucleotide sequence ID" value="XM_002505688.1"/>
</dbReference>
<dbReference type="SUPFAM" id="SSF56300">
    <property type="entry name" value="Metallo-dependent phosphatases"/>
    <property type="match status" value="1"/>
</dbReference>
<dbReference type="Gene3D" id="3.60.21.10">
    <property type="match status" value="1"/>
</dbReference>
<dbReference type="EMBL" id="CP001331">
    <property type="protein sequence ID" value="ACO66992.1"/>
    <property type="molecule type" value="Genomic_DNA"/>
</dbReference>
<proteinExistence type="predicted"/>
<organism evidence="2 3">
    <name type="scientific">Micromonas commoda (strain RCC299 / NOUM17 / CCMP2709)</name>
    <name type="common">Picoplanktonic green alga</name>
    <dbReference type="NCBI Taxonomy" id="296587"/>
    <lineage>
        <taxon>Eukaryota</taxon>
        <taxon>Viridiplantae</taxon>
        <taxon>Chlorophyta</taxon>
        <taxon>Mamiellophyceae</taxon>
        <taxon>Mamiellales</taxon>
        <taxon>Mamiellaceae</taxon>
        <taxon>Micromonas</taxon>
    </lineage>
</organism>
<sequence>PVTNLDLNGRRLVAVGDIHGDFAQAMKALELSKCMNSEGKWIGGTTVLVQVGDILDRGDNELAIMRKFQKLAKEAKEAGGDVVVMNGNHEIMNVMGDFRYVTKGAFGECRRWVEKRRAREAEKLGEENVEPLPPVPDGVTPNSYYGLWARRDLFLPGGEMAVKMASNPTVLQVGDTVFAHAGITENHVDYGFQRLNNEVAAWMVGKNSQPPKHVLEEKGVVWTRDYGGAEGGNKSEAAACKRLTEALDATGAKRLIVGHTPQQKGINSGCGGKVWRSDTGMSRGIYGNTPQVIEIVNGRVRIL</sequence>
<feature type="non-terminal residue" evidence="2">
    <location>
        <position position="303"/>
    </location>
</feature>
<name>C1EGB2_MICCC</name>
<dbReference type="eggNOG" id="KOG0374">
    <property type="taxonomic scope" value="Eukaryota"/>
</dbReference>
<evidence type="ECO:0000313" key="3">
    <source>
        <dbReference type="Proteomes" id="UP000002009"/>
    </source>
</evidence>
<dbReference type="OMA" id="SERGPMW"/>
<feature type="domain" description="Calcineurin-like phosphoesterase" evidence="1">
    <location>
        <begin position="11"/>
        <end position="262"/>
    </location>
</feature>
<dbReference type="GeneID" id="8248419"/>
<dbReference type="PANTHER" id="PTHR46546:SF4">
    <property type="entry name" value="SHEWANELLA-LIKE PROTEIN PHOSPHATASE 1"/>
    <property type="match status" value="1"/>
</dbReference>
<dbReference type="AlphaFoldDB" id="C1EGB2"/>
<dbReference type="InParanoid" id="C1EGB2"/>